<protein>
    <submittedName>
        <fullName evidence="1">Uncharacterized protein</fullName>
    </submittedName>
</protein>
<proteinExistence type="predicted"/>
<gene>
    <name evidence="1" type="ORF">ACFQY0_02415</name>
</gene>
<comment type="caution">
    <text evidence="1">The sequence shown here is derived from an EMBL/GenBank/DDBJ whole genome shotgun (WGS) entry which is preliminary data.</text>
</comment>
<evidence type="ECO:0000313" key="2">
    <source>
        <dbReference type="Proteomes" id="UP001596472"/>
    </source>
</evidence>
<keyword evidence="2" id="KW-1185">Reference proteome</keyword>
<organism evidence="1 2">
    <name type="scientific">Haloferula chungangensis</name>
    <dbReference type="NCBI Taxonomy" id="1048331"/>
    <lineage>
        <taxon>Bacteria</taxon>
        <taxon>Pseudomonadati</taxon>
        <taxon>Verrucomicrobiota</taxon>
        <taxon>Verrucomicrobiia</taxon>
        <taxon>Verrucomicrobiales</taxon>
        <taxon>Verrucomicrobiaceae</taxon>
        <taxon>Haloferula</taxon>
    </lineage>
</organism>
<dbReference type="RefSeq" id="WP_379708712.1">
    <property type="nucleotide sequence ID" value="NZ_JBHTBS010000001.1"/>
</dbReference>
<sequence>MTARSGRLPVGLVTIDAPGARGLYYPHSRTNRFRVIDADQTTGAVIYEDDWRLKVDLCDVSHRIPLMSLSSFRGIHPF</sequence>
<evidence type="ECO:0000313" key="1">
    <source>
        <dbReference type="EMBL" id="MFC7336017.1"/>
    </source>
</evidence>
<dbReference type="Proteomes" id="UP001596472">
    <property type="component" value="Unassembled WGS sequence"/>
</dbReference>
<name>A0ABW2L3F7_9BACT</name>
<accession>A0ABW2L3F7</accession>
<dbReference type="EMBL" id="JBHTBS010000001">
    <property type="protein sequence ID" value="MFC7336017.1"/>
    <property type="molecule type" value="Genomic_DNA"/>
</dbReference>
<reference evidence="2" key="1">
    <citation type="journal article" date="2019" name="Int. J. Syst. Evol. Microbiol.">
        <title>The Global Catalogue of Microorganisms (GCM) 10K type strain sequencing project: providing services to taxonomists for standard genome sequencing and annotation.</title>
        <authorList>
            <consortium name="The Broad Institute Genomics Platform"/>
            <consortium name="The Broad Institute Genome Sequencing Center for Infectious Disease"/>
            <person name="Wu L."/>
            <person name="Ma J."/>
        </authorList>
    </citation>
    <scope>NUCLEOTIDE SEQUENCE [LARGE SCALE GENOMIC DNA]</scope>
    <source>
        <strain evidence="2">CGMCC 4.1467</strain>
    </source>
</reference>